<name>A0AA94L0G6_9MICO</name>
<dbReference type="CDD" id="cd00267">
    <property type="entry name" value="ABC_ATPase"/>
    <property type="match status" value="1"/>
</dbReference>
<accession>A0AA94L0G6</accession>
<dbReference type="GO" id="GO:0000731">
    <property type="term" value="P:DNA synthesis involved in DNA repair"/>
    <property type="evidence" value="ECO:0007669"/>
    <property type="project" value="TreeGrafter"/>
</dbReference>
<dbReference type="GO" id="GO:0006302">
    <property type="term" value="P:double-strand break repair"/>
    <property type="evidence" value="ECO:0007669"/>
    <property type="project" value="TreeGrafter"/>
</dbReference>
<proteinExistence type="predicted"/>
<comment type="caution">
    <text evidence="4">The sequence shown here is derived from an EMBL/GenBank/DDBJ whole genome shotgun (WGS) entry which is preliminary data.</text>
</comment>
<dbReference type="Gene3D" id="3.40.50.300">
    <property type="entry name" value="P-loop containing nucleotide triphosphate hydrolases"/>
    <property type="match status" value="2"/>
</dbReference>
<evidence type="ECO:0000313" key="5">
    <source>
        <dbReference type="Proteomes" id="UP000198506"/>
    </source>
</evidence>
<keyword evidence="1" id="KW-0742">SOS response</keyword>
<dbReference type="PANTHER" id="PTHR32182">
    <property type="entry name" value="DNA REPLICATION AND REPAIR PROTEIN RECF"/>
    <property type="match status" value="1"/>
</dbReference>
<evidence type="ECO:0000256" key="1">
    <source>
        <dbReference type="ARBA" id="ARBA00023236"/>
    </source>
</evidence>
<sequence>MIDRLAIEGYRSIRSLVVELAPLTVVTGRNGTGKSSLYRALRLLAAAGQARAVAELAADGGLDAVRWAGPETISRAVREGGPTQGLRRSGPVALKLGFGAADGLGYAIDLGLPVPQGDPQHPSMFDRDPIIKQEHVFAGLDPRPAGVLIERRGQLARASGDSGWRELTRGLAPWTSVLDEHTGAADAPEIAGVRRTMRSWRFHDAFRTDPGAPARQPHVGTRSPRLDDDGGNLAAVLRTSIEAGFDREIARAVADAFDGSGLEIAVHDGRMTPVLHQRGILRTLSAAELSDGTLQYLLLVAALTSVEQPSLIVLNEPERSLHVELLAPLAAMVRRAAERTQVLVVTHQQQLVGELGGSRIDLEKQHGETIVSGREGLLDQPPWHWPKR</sequence>
<dbReference type="InterPro" id="IPR003959">
    <property type="entry name" value="ATPase_AAA_core"/>
</dbReference>
<evidence type="ECO:0000259" key="3">
    <source>
        <dbReference type="Pfam" id="PF13304"/>
    </source>
</evidence>
<keyword evidence="1" id="KW-0227">DNA damage</keyword>
<dbReference type="GO" id="GO:0016887">
    <property type="term" value="F:ATP hydrolysis activity"/>
    <property type="evidence" value="ECO:0007669"/>
    <property type="project" value="InterPro"/>
</dbReference>
<dbReference type="InterPro" id="IPR014555">
    <property type="entry name" value="RecF-like"/>
</dbReference>
<gene>
    <name evidence="4" type="ORF">SAMN04487783_2214</name>
</gene>
<reference evidence="4 5" key="1">
    <citation type="submission" date="2016-10" db="EMBL/GenBank/DDBJ databases">
        <authorList>
            <person name="Varghese N."/>
            <person name="Submissions S."/>
        </authorList>
    </citation>
    <scope>NUCLEOTIDE SEQUENCE [LARGE SCALE GENOMIC DNA]</scope>
    <source>
        <strain evidence="4 5">IAM 15147</strain>
    </source>
</reference>
<dbReference type="InterPro" id="IPR027417">
    <property type="entry name" value="P-loop_NTPase"/>
</dbReference>
<dbReference type="Proteomes" id="UP000198506">
    <property type="component" value="Unassembled WGS sequence"/>
</dbReference>
<evidence type="ECO:0000256" key="2">
    <source>
        <dbReference type="SAM" id="MobiDB-lite"/>
    </source>
</evidence>
<dbReference type="SUPFAM" id="SSF52540">
    <property type="entry name" value="P-loop containing nucleoside triphosphate hydrolases"/>
    <property type="match status" value="1"/>
</dbReference>
<dbReference type="GO" id="GO:0009432">
    <property type="term" value="P:SOS response"/>
    <property type="evidence" value="ECO:0007669"/>
    <property type="project" value="UniProtKB-KW"/>
</dbReference>
<dbReference type="RefSeq" id="WP_092918752.1">
    <property type="nucleotide sequence ID" value="NZ_FOZN01000003.1"/>
</dbReference>
<keyword evidence="5" id="KW-1185">Reference proteome</keyword>
<protein>
    <submittedName>
        <fullName evidence="4">Predicted ATPase</fullName>
    </submittedName>
</protein>
<dbReference type="AlphaFoldDB" id="A0AA94L0G6"/>
<organism evidence="4 5">
    <name type="scientific">Agrococcus baldri</name>
    <dbReference type="NCBI Taxonomy" id="153730"/>
    <lineage>
        <taxon>Bacteria</taxon>
        <taxon>Bacillati</taxon>
        <taxon>Actinomycetota</taxon>
        <taxon>Actinomycetes</taxon>
        <taxon>Micrococcales</taxon>
        <taxon>Microbacteriaceae</taxon>
        <taxon>Agrococcus</taxon>
    </lineage>
</organism>
<dbReference type="Pfam" id="PF13304">
    <property type="entry name" value="AAA_21"/>
    <property type="match status" value="1"/>
</dbReference>
<feature type="domain" description="ATPase AAA-type core" evidence="3">
    <location>
        <begin position="23"/>
        <end position="352"/>
    </location>
</feature>
<dbReference type="GO" id="GO:0005524">
    <property type="term" value="F:ATP binding"/>
    <property type="evidence" value="ECO:0007669"/>
    <property type="project" value="InterPro"/>
</dbReference>
<dbReference type="PANTHER" id="PTHR32182:SF25">
    <property type="entry name" value="SLR1056 PROTEIN"/>
    <property type="match status" value="1"/>
</dbReference>
<evidence type="ECO:0000313" key="4">
    <source>
        <dbReference type="EMBL" id="SFS16119.1"/>
    </source>
</evidence>
<dbReference type="PIRSF" id="PIRSF029347">
    <property type="entry name" value="RecF"/>
    <property type="match status" value="1"/>
</dbReference>
<feature type="region of interest" description="Disordered" evidence="2">
    <location>
        <begin position="206"/>
        <end position="227"/>
    </location>
</feature>
<dbReference type="EMBL" id="FOZN01000003">
    <property type="protein sequence ID" value="SFS16119.1"/>
    <property type="molecule type" value="Genomic_DNA"/>
</dbReference>